<sequence>MWQGQKDRQELAVTGMTDKSFAKTLSLLEEAWEEGAKEAVAVAVSLCSAHKQPPPYWVTLAVACLVSPRYQHDMVHIRRWHLVRILRGEGIPWSDVYDEASRRLAHEGAACAPRSVRESYESVQKQLGSPK</sequence>
<gene>
    <name evidence="1" type="ORF">AUC69_06080</name>
</gene>
<reference evidence="1 2" key="1">
    <citation type="journal article" date="2016" name="Environ. Microbiol.">
        <title>New Methyloceanibacter diversity from North Sea sediments includes methanotroph containing solely the soluble methane monooxygenase.</title>
        <authorList>
            <person name="Vekeman B."/>
            <person name="Kerckhof F.M."/>
            <person name="Cremers G."/>
            <person name="de Vos P."/>
            <person name="Vandamme P."/>
            <person name="Boon N."/>
            <person name="Op den Camp H.J."/>
            <person name="Heylen K."/>
        </authorList>
    </citation>
    <scope>NUCLEOTIDE SEQUENCE [LARGE SCALE GENOMIC DNA]</scope>
    <source>
        <strain evidence="1 2">R-67175</strain>
    </source>
</reference>
<organism evidence="1 2">
    <name type="scientific">Methyloceanibacter superfactus</name>
    <dbReference type="NCBI Taxonomy" id="1774969"/>
    <lineage>
        <taxon>Bacteria</taxon>
        <taxon>Pseudomonadati</taxon>
        <taxon>Pseudomonadota</taxon>
        <taxon>Alphaproteobacteria</taxon>
        <taxon>Hyphomicrobiales</taxon>
        <taxon>Hyphomicrobiaceae</taxon>
        <taxon>Methyloceanibacter</taxon>
    </lineage>
</organism>
<accession>A0A1E3W7Q1</accession>
<dbReference type="EMBL" id="LPWF01000004">
    <property type="protein sequence ID" value="ODS01796.1"/>
    <property type="molecule type" value="Genomic_DNA"/>
</dbReference>
<evidence type="ECO:0000313" key="1">
    <source>
        <dbReference type="EMBL" id="ODS01796.1"/>
    </source>
</evidence>
<evidence type="ECO:0000313" key="2">
    <source>
        <dbReference type="Proteomes" id="UP000094472"/>
    </source>
</evidence>
<dbReference type="Proteomes" id="UP000094472">
    <property type="component" value="Unassembled WGS sequence"/>
</dbReference>
<name>A0A1E3W7Q1_9HYPH</name>
<dbReference type="RefSeq" id="WP_069440664.1">
    <property type="nucleotide sequence ID" value="NZ_LPWF01000004.1"/>
</dbReference>
<proteinExistence type="predicted"/>
<protein>
    <submittedName>
        <fullName evidence="1">Uncharacterized protein</fullName>
    </submittedName>
</protein>
<keyword evidence="2" id="KW-1185">Reference proteome</keyword>
<dbReference type="AlphaFoldDB" id="A0A1E3W7Q1"/>
<comment type="caution">
    <text evidence="1">The sequence shown here is derived from an EMBL/GenBank/DDBJ whole genome shotgun (WGS) entry which is preliminary data.</text>
</comment>